<evidence type="ECO:0000256" key="15">
    <source>
        <dbReference type="RuleBase" id="RU364006"/>
    </source>
</evidence>
<comment type="caution">
    <text evidence="17">The sequence shown here is derived from an EMBL/GenBank/DDBJ whole genome shotgun (WGS) entry which is preliminary data.</text>
</comment>
<feature type="binding site" evidence="14">
    <location>
        <position position="93"/>
    </location>
    <ligand>
        <name>Zn(2+)</name>
        <dbReference type="ChEBI" id="CHEBI:29105"/>
        <note>catalytic</note>
    </ligand>
</feature>
<keyword evidence="7 15" id="KW-0378">Hydrolase</keyword>
<feature type="binding site" evidence="14">
    <location>
        <position position="90"/>
    </location>
    <ligand>
        <name>Zn(2+)</name>
        <dbReference type="ChEBI" id="CHEBI:29105"/>
        <note>catalytic</note>
    </ligand>
</feature>
<dbReference type="EMBL" id="MFAF01000150">
    <property type="protein sequence ID" value="OGD71463.1"/>
    <property type="molecule type" value="Genomic_DNA"/>
</dbReference>
<keyword evidence="6 14" id="KW-0479">Metal-binding</keyword>
<comment type="similarity">
    <text evidence="3 15">Belongs to the cytidine and deoxycytidylate deaminase family.</text>
</comment>
<dbReference type="AlphaFoldDB" id="A0A1F5EVP2"/>
<evidence type="ECO:0000256" key="12">
    <source>
        <dbReference type="PIRSR" id="PIRSR606262-1"/>
    </source>
</evidence>
<protein>
    <recommendedName>
        <fullName evidence="5 15">Cytidine deaminase</fullName>
        <ecNumber evidence="4 15">3.5.4.5</ecNumber>
    </recommendedName>
    <alternativeName>
        <fullName evidence="9 15">Cytidine aminohydrolase</fullName>
    </alternativeName>
</protein>
<dbReference type="Gene3D" id="3.40.140.10">
    <property type="entry name" value="Cytidine Deaminase, domain 2"/>
    <property type="match status" value="1"/>
</dbReference>
<dbReference type="EC" id="3.5.4.5" evidence="4 15"/>
<dbReference type="PROSITE" id="PS51747">
    <property type="entry name" value="CYT_DCMP_DEAMINASES_2"/>
    <property type="match status" value="1"/>
</dbReference>
<evidence type="ECO:0000256" key="2">
    <source>
        <dbReference type="ARBA" id="ARBA00003949"/>
    </source>
</evidence>
<dbReference type="GO" id="GO:0055086">
    <property type="term" value="P:nucleobase-containing small molecule metabolic process"/>
    <property type="evidence" value="ECO:0007669"/>
    <property type="project" value="UniProtKB-ARBA"/>
</dbReference>
<feature type="binding site" evidence="13">
    <location>
        <begin position="42"/>
        <end position="48"/>
    </location>
    <ligand>
        <name>substrate</name>
    </ligand>
</feature>
<evidence type="ECO:0000256" key="13">
    <source>
        <dbReference type="PIRSR" id="PIRSR606262-2"/>
    </source>
</evidence>
<evidence type="ECO:0000256" key="3">
    <source>
        <dbReference type="ARBA" id="ARBA00006576"/>
    </source>
</evidence>
<dbReference type="InterPro" id="IPR006262">
    <property type="entry name" value="Cyt_deam_tetra"/>
</dbReference>
<dbReference type="PANTHER" id="PTHR11644">
    <property type="entry name" value="CYTIDINE DEAMINASE"/>
    <property type="match status" value="1"/>
</dbReference>
<dbReference type="PANTHER" id="PTHR11644:SF2">
    <property type="entry name" value="CYTIDINE DEAMINASE"/>
    <property type="match status" value="1"/>
</dbReference>
<evidence type="ECO:0000256" key="7">
    <source>
        <dbReference type="ARBA" id="ARBA00022801"/>
    </source>
</evidence>
<evidence type="ECO:0000256" key="6">
    <source>
        <dbReference type="ARBA" id="ARBA00022723"/>
    </source>
</evidence>
<gene>
    <name evidence="17" type="ORF">A2Y64_07105</name>
</gene>
<feature type="active site" description="Proton donor" evidence="12">
    <location>
        <position position="55"/>
    </location>
</feature>
<dbReference type="InterPro" id="IPR016193">
    <property type="entry name" value="Cytidine_deaminase-like"/>
</dbReference>
<evidence type="ECO:0000256" key="4">
    <source>
        <dbReference type="ARBA" id="ARBA00012783"/>
    </source>
</evidence>
<evidence type="ECO:0000313" key="18">
    <source>
        <dbReference type="Proteomes" id="UP000177187"/>
    </source>
</evidence>
<dbReference type="InterPro" id="IPR050202">
    <property type="entry name" value="Cyt/Deoxycyt_deaminase"/>
</dbReference>
<dbReference type="InterPro" id="IPR002125">
    <property type="entry name" value="CMP_dCMP_dom"/>
</dbReference>
<dbReference type="SUPFAM" id="SSF53927">
    <property type="entry name" value="Cytidine deaminase-like"/>
    <property type="match status" value="1"/>
</dbReference>
<dbReference type="GO" id="GO:0004126">
    <property type="term" value="F:cytidine deaminase activity"/>
    <property type="evidence" value="ECO:0007669"/>
    <property type="project" value="UniProtKB-UniRule"/>
</dbReference>
<sequence>MSPEELLARAAEARGLARAPYSGYAVGAAVLSADGRVFTGANVENAAYGESLCAERNAAGSAVSAGALPITACAVVAGRTGSPPRGVWPCGACRQFLFELGGGGLLVYTLADDGSVASARLADLLPFPFGRDQLE</sequence>
<evidence type="ECO:0000256" key="11">
    <source>
        <dbReference type="ARBA" id="ARBA00049558"/>
    </source>
</evidence>
<comment type="catalytic activity">
    <reaction evidence="11 15">
        <text>cytidine + H2O + H(+) = uridine + NH4(+)</text>
        <dbReference type="Rhea" id="RHEA:16069"/>
        <dbReference type="ChEBI" id="CHEBI:15377"/>
        <dbReference type="ChEBI" id="CHEBI:15378"/>
        <dbReference type="ChEBI" id="CHEBI:16704"/>
        <dbReference type="ChEBI" id="CHEBI:17562"/>
        <dbReference type="ChEBI" id="CHEBI:28938"/>
        <dbReference type="EC" id="3.5.4.5"/>
    </reaction>
</comment>
<evidence type="ECO:0000259" key="16">
    <source>
        <dbReference type="PROSITE" id="PS51747"/>
    </source>
</evidence>
<evidence type="ECO:0000256" key="10">
    <source>
        <dbReference type="ARBA" id="ARBA00049252"/>
    </source>
</evidence>
<comment type="function">
    <text evidence="2 15">This enzyme scavenges exogenous and endogenous cytidine and 2'-deoxycytidine for UMP synthesis.</text>
</comment>
<organism evidence="17 18">
    <name type="scientific">Candidatus Coatesbacteria bacterium RBG_13_66_14</name>
    <dbReference type="NCBI Taxonomy" id="1817816"/>
    <lineage>
        <taxon>Bacteria</taxon>
        <taxon>Candidatus Coatesiibacteriota</taxon>
    </lineage>
</organism>
<keyword evidence="8 14" id="KW-0862">Zinc</keyword>
<evidence type="ECO:0000313" key="17">
    <source>
        <dbReference type="EMBL" id="OGD71463.1"/>
    </source>
</evidence>
<comment type="cofactor">
    <cofactor evidence="1 14 15">
        <name>Zn(2+)</name>
        <dbReference type="ChEBI" id="CHEBI:29105"/>
    </cofactor>
</comment>
<evidence type="ECO:0000256" key="9">
    <source>
        <dbReference type="ARBA" id="ARBA00032005"/>
    </source>
</evidence>
<evidence type="ECO:0000256" key="14">
    <source>
        <dbReference type="PIRSR" id="PIRSR606262-3"/>
    </source>
</evidence>
<reference evidence="17 18" key="1">
    <citation type="journal article" date="2016" name="Nat. Commun.">
        <title>Thousands of microbial genomes shed light on interconnected biogeochemical processes in an aquifer system.</title>
        <authorList>
            <person name="Anantharaman K."/>
            <person name="Brown C.T."/>
            <person name="Hug L.A."/>
            <person name="Sharon I."/>
            <person name="Castelle C.J."/>
            <person name="Probst A.J."/>
            <person name="Thomas B.C."/>
            <person name="Singh A."/>
            <person name="Wilkins M.J."/>
            <person name="Karaoz U."/>
            <person name="Brodie E.L."/>
            <person name="Williams K.H."/>
            <person name="Hubbard S.S."/>
            <person name="Banfield J.F."/>
        </authorList>
    </citation>
    <scope>NUCLEOTIDE SEQUENCE [LARGE SCALE GENOMIC DNA]</scope>
</reference>
<dbReference type="GO" id="GO:0008270">
    <property type="term" value="F:zinc ion binding"/>
    <property type="evidence" value="ECO:0007669"/>
    <property type="project" value="UniProtKB-UniRule"/>
</dbReference>
<dbReference type="Proteomes" id="UP000177187">
    <property type="component" value="Unassembled WGS sequence"/>
</dbReference>
<dbReference type="GO" id="GO:0072527">
    <property type="term" value="P:pyrimidine-containing compound metabolic process"/>
    <property type="evidence" value="ECO:0007669"/>
    <property type="project" value="UniProtKB-ARBA"/>
</dbReference>
<evidence type="ECO:0000256" key="1">
    <source>
        <dbReference type="ARBA" id="ARBA00001947"/>
    </source>
</evidence>
<dbReference type="Pfam" id="PF00383">
    <property type="entry name" value="dCMP_cyt_deam_1"/>
    <property type="match status" value="1"/>
</dbReference>
<evidence type="ECO:0000256" key="8">
    <source>
        <dbReference type="ARBA" id="ARBA00022833"/>
    </source>
</evidence>
<feature type="binding site" evidence="14">
    <location>
        <position position="53"/>
    </location>
    <ligand>
        <name>Zn(2+)</name>
        <dbReference type="ChEBI" id="CHEBI:29105"/>
        <note>catalytic</note>
    </ligand>
</feature>
<dbReference type="NCBIfam" id="TIGR01354">
    <property type="entry name" value="cyt_deam_tetra"/>
    <property type="match status" value="1"/>
</dbReference>
<comment type="catalytic activity">
    <reaction evidence="10 15">
        <text>2'-deoxycytidine + H2O + H(+) = 2'-deoxyuridine + NH4(+)</text>
        <dbReference type="Rhea" id="RHEA:13433"/>
        <dbReference type="ChEBI" id="CHEBI:15377"/>
        <dbReference type="ChEBI" id="CHEBI:15378"/>
        <dbReference type="ChEBI" id="CHEBI:15698"/>
        <dbReference type="ChEBI" id="CHEBI:16450"/>
        <dbReference type="ChEBI" id="CHEBI:28938"/>
        <dbReference type="EC" id="3.5.4.5"/>
    </reaction>
</comment>
<accession>A0A1F5EVP2</accession>
<dbReference type="CDD" id="cd01283">
    <property type="entry name" value="cytidine_deaminase"/>
    <property type="match status" value="1"/>
</dbReference>
<feature type="domain" description="CMP/dCMP-type deaminase" evidence="16">
    <location>
        <begin position="1"/>
        <end position="132"/>
    </location>
</feature>
<proteinExistence type="inferred from homology"/>
<name>A0A1F5EVP2_9BACT</name>
<dbReference type="GO" id="GO:0005829">
    <property type="term" value="C:cytosol"/>
    <property type="evidence" value="ECO:0007669"/>
    <property type="project" value="TreeGrafter"/>
</dbReference>
<evidence type="ECO:0000256" key="5">
    <source>
        <dbReference type="ARBA" id="ARBA00018266"/>
    </source>
</evidence>
<dbReference type="NCBIfam" id="NF004064">
    <property type="entry name" value="PRK05578.1"/>
    <property type="match status" value="1"/>
</dbReference>
<dbReference type="STRING" id="1817816.A2Y64_07105"/>